<dbReference type="STRING" id="1174501.SAMN05216192_11664"/>
<dbReference type="EMBL" id="FNDX01000016">
    <property type="protein sequence ID" value="SDJ38785.1"/>
    <property type="molecule type" value="Genomic_DNA"/>
</dbReference>
<dbReference type="Gene3D" id="3.30.460.10">
    <property type="entry name" value="Beta Polymerase, domain 2"/>
    <property type="match status" value="1"/>
</dbReference>
<name>A0A1G8TD07_9BACL</name>
<keyword evidence="2" id="KW-0808">Transferase</keyword>
<sequence>MYPHHQKAIEAITLKMQAKNEVLGVIIGGSVAHGYASETSDIDIMIVLSEEDYQQALESGEIGYFETESTPYEGGYVDGKCLSVDYIRKVAEAGSEPAKYAFKDAFVAYSRINGLDGLIEAASCYPAAKKEENIQKFYAQLETWKWYYYEGLKRDNQLLMDYSRTNYAMFAGRLILAYNNRLFPSYKWLLKELELAEAKPDNFMELLEAVTTLKTPDSIERLYESVTGFHNWYTSNEHWTVRFMMDSQLNWVDGIVPVLDL</sequence>
<gene>
    <name evidence="2" type="ORF">SAMN05216192_11664</name>
</gene>
<accession>A0A1G8TD07</accession>
<keyword evidence="3" id="KW-1185">Reference proteome</keyword>
<dbReference type="RefSeq" id="WP_090715330.1">
    <property type="nucleotide sequence ID" value="NZ_CBCSKY010000026.1"/>
</dbReference>
<feature type="domain" description="Polymerase nucleotidyl transferase" evidence="1">
    <location>
        <begin position="15"/>
        <end position="68"/>
    </location>
</feature>
<reference evidence="3" key="1">
    <citation type="submission" date="2016-10" db="EMBL/GenBank/DDBJ databases">
        <authorList>
            <person name="Varghese N."/>
            <person name="Submissions S."/>
        </authorList>
    </citation>
    <scope>NUCLEOTIDE SEQUENCE [LARGE SCALE GENOMIC DNA]</scope>
    <source>
        <strain evidence="3">CGMCC 1.11012</strain>
    </source>
</reference>
<dbReference type="CDD" id="cd05403">
    <property type="entry name" value="NT_KNTase_like"/>
    <property type="match status" value="1"/>
</dbReference>
<dbReference type="GO" id="GO:0016779">
    <property type="term" value="F:nucleotidyltransferase activity"/>
    <property type="evidence" value="ECO:0007669"/>
    <property type="project" value="InterPro"/>
</dbReference>
<dbReference type="SUPFAM" id="SSF81301">
    <property type="entry name" value="Nucleotidyltransferase"/>
    <property type="match status" value="1"/>
</dbReference>
<dbReference type="Proteomes" id="UP000199050">
    <property type="component" value="Unassembled WGS sequence"/>
</dbReference>
<organism evidence="2 3">
    <name type="scientific">Paenibacillus typhae</name>
    <dbReference type="NCBI Taxonomy" id="1174501"/>
    <lineage>
        <taxon>Bacteria</taxon>
        <taxon>Bacillati</taxon>
        <taxon>Bacillota</taxon>
        <taxon>Bacilli</taxon>
        <taxon>Bacillales</taxon>
        <taxon>Paenibacillaceae</taxon>
        <taxon>Paenibacillus</taxon>
    </lineage>
</organism>
<protein>
    <submittedName>
        <fullName evidence="2">Nucleotidyltransferase domain-containing protein</fullName>
    </submittedName>
</protein>
<proteinExistence type="predicted"/>
<dbReference type="InterPro" id="IPR043519">
    <property type="entry name" value="NT_sf"/>
</dbReference>
<evidence type="ECO:0000259" key="1">
    <source>
        <dbReference type="Pfam" id="PF01909"/>
    </source>
</evidence>
<dbReference type="Pfam" id="PF01909">
    <property type="entry name" value="NTP_transf_2"/>
    <property type="match status" value="1"/>
</dbReference>
<dbReference type="OrthoDB" id="192359at2"/>
<evidence type="ECO:0000313" key="2">
    <source>
        <dbReference type="EMBL" id="SDJ38785.1"/>
    </source>
</evidence>
<evidence type="ECO:0000313" key="3">
    <source>
        <dbReference type="Proteomes" id="UP000199050"/>
    </source>
</evidence>
<dbReference type="AlphaFoldDB" id="A0A1G8TD07"/>
<dbReference type="InterPro" id="IPR002934">
    <property type="entry name" value="Polymerase_NTP_transf_dom"/>
</dbReference>